<sequence length="291" mass="31650">MGPNSKQLVDFLSRSLSAFQASRDPLRVLCTLPHHGSPGPRRPLQRVRRLVVLDSSFNPPTRAHARMARAAVREGGPGARLMLLLAVNNADKAPRPASFPVRLGMMEALARGLLLGGVGVEIDVAVTTMAFFHDKARAVAESGFYHDQCQAMTDGGEKREAEPEQVFLVGFDTLVRIFNPKYYNDQGPASSTTTAMQSALGPLFERARLRVTTRPDDAWGSREEQLAYVRGLERLGEVGGRGEWAARVDVAEEEGGTAGSLVFSSLLVLFPFWELPGAPHRLFLAVVGSSN</sequence>
<dbReference type="PANTHER" id="PTHR31285:SF0">
    <property type="entry name" value="NICOTINAMIDE MONONUCLEOTIDE ADENYLYLTRANSFERASE"/>
    <property type="match status" value="1"/>
</dbReference>
<dbReference type="GO" id="GO:0016887">
    <property type="term" value="F:ATP hydrolysis activity"/>
    <property type="evidence" value="ECO:0007669"/>
    <property type="project" value="TreeGrafter"/>
</dbReference>
<name>A0A9P8N5U9_9HYPO</name>
<dbReference type="InterPro" id="IPR014729">
    <property type="entry name" value="Rossmann-like_a/b/a_fold"/>
</dbReference>
<proteinExistence type="predicted"/>
<dbReference type="GO" id="GO:0005634">
    <property type="term" value="C:nucleus"/>
    <property type="evidence" value="ECO:0007669"/>
    <property type="project" value="TreeGrafter"/>
</dbReference>
<dbReference type="RefSeq" id="XP_044723842.1">
    <property type="nucleotide sequence ID" value="XM_044860209.1"/>
</dbReference>
<dbReference type="Gene3D" id="3.40.50.620">
    <property type="entry name" value="HUPs"/>
    <property type="match status" value="1"/>
</dbReference>
<protein>
    <submittedName>
        <fullName evidence="1">Cytidylyltransferase</fullName>
    </submittedName>
</protein>
<dbReference type="GO" id="GO:0005737">
    <property type="term" value="C:cytoplasm"/>
    <property type="evidence" value="ECO:0007669"/>
    <property type="project" value="TreeGrafter"/>
</dbReference>
<dbReference type="OrthoDB" id="5591297at2759"/>
<gene>
    <name evidence="1" type="ORF">HRG_01738</name>
</gene>
<dbReference type="AlphaFoldDB" id="A0A9P8N5U9"/>
<accession>A0A9P8N5U9</accession>
<dbReference type="GeneID" id="68350867"/>
<evidence type="ECO:0000313" key="1">
    <source>
        <dbReference type="EMBL" id="KAH0966329.1"/>
    </source>
</evidence>
<dbReference type="GO" id="GO:0000309">
    <property type="term" value="F:nicotinamide-nucleotide adenylyltransferase activity"/>
    <property type="evidence" value="ECO:0007669"/>
    <property type="project" value="TreeGrafter"/>
</dbReference>
<dbReference type="Proteomes" id="UP000824596">
    <property type="component" value="Unassembled WGS sequence"/>
</dbReference>
<comment type="caution">
    <text evidence="1">The sequence shown here is derived from an EMBL/GenBank/DDBJ whole genome shotgun (WGS) entry which is preliminary data.</text>
</comment>
<evidence type="ECO:0000313" key="2">
    <source>
        <dbReference type="Proteomes" id="UP000824596"/>
    </source>
</evidence>
<keyword evidence="1" id="KW-0808">Transferase</keyword>
<keyword evidence="2" id="KW-1185">Reference proteome</keyword>
<dbReference type="PANTHER" id="PTHR31285">
    <property type="entry name" value="NICOTINAMIDE MONONUCLEOTIDE ADENYLYLTRANSFERASE"/>
    <property type="match status" value="1"/>
</dbReference>
<reference evidence="1" key="1">
    <citation type="submission" date="2021-09" db="EMBL/GenBank/DDBJ databases">
        <title>A high-quality genome of the endoparasitic fungus Hirsutella rhossiliensis with a comparison of Hirsutella genomes reveals transposable elements contributing to genome size variation.</title>
        <authorList>
            <person name="Lin R."/>
            <person name="Jiao Y."/>
            <person name="Sun X."/>
            <person name="Ling J."/>
            <person name="Xie B."/>
            <person name="Cheng X."/>
        </authorList>
    </citation>
    <scope>NUCLEOTIDE SEQUENCE</scope>
    <source>
        <strain evidence="1">HR02</strain>
    </source>
</reference>
<dbReference type="EMBL" id="JAIZPD010000002">
    <property type="protein sequence ID" value="KAH0966329.1"/>
    <property type="molecule type" value="Genomic_DNA"/>
</dbReference>
<dbReference type="SUPFAM" id="SSF52374">
    <property type="entry name" value="Nucleotidylyl transferase"/>
    <property type="match status" value="1"/>
</dbReference>
<organism evidence="1 2">
    <name type="scientific">Hirsutella rhossiliensis</name>
    <dbReference type="NCBI Taxonomy" id="111463"/>
    <lineage>
        <taxon>Eukaryota</taxon>
        <taxon>Fungi</taxon>
        <taxon>Dikarya</taxon>
        <taxon>Ascomycota</taxon>
        <taxon>Pezizomycotina</taxon>
        <taxon>Sordariomycetes</taxon>
        <taxon>Hypocreomycetidae</taxon>
        <taxon>Hypocreales</taxon>
        <taxon>Ophiocordycipitaceae</taxon>
        <taxon>Hirsutella</taxon>
    </lineage>
</organism>
<keyword evidence="1" id="KW-0548">Nucleotidyltransferase</keyword>